<feature type="region of interest" description="Disordered" evidence="1">
    <location>
        <begin position="218"/>
        <end position="237"/>
    </location>
</feature>
<dbReference type="OrthoDB" id="414418at2759"/>
<dbReference type="Pfam" id="PF00300">
    <property type="entry name" value="His_Phos_1"/>
    <property type="match status" value="1"/>
</dbReference>
<dbReference type="Gene3D" id="3.40.50.1240">
    <property type="entry name" value="Phosphoglycerate mutase-like"/>
    <property type="match status" value="1"/>
</dbReference>
<organism evidence="2 3">
    <name type="scientific">Capsaspora owczarzaki (strain ATCC 30864)</name>
    <dbReference type="NCBI Taxonomy" id="595528"/>
    <lineage>
        <taxon>Eukaryota</taxon>
        <taxon>Filasterea</taxon>
        <taxon>Capsaspora</taxon>
    </lineage>
</organism>
<name>A0A0D2UH17_CAPO3</name>
<dbReference type="AlphaFoldDB" id="A0A0D2UH17"/>
<dbReference type="EMBL" id="KE346367">
    <property type="protein sequence ID" value="KJE94406.1"/>
    <property type="molecule type" value="Genomic_DNA"/>
</dbReference>
<dbReference type="Proteomes" id="UP000008743">
    <property type="component" value="Unassembled WGS sequence"/>
</dbReference>
<dbReference type="InParanoid" id="A0A0D2UH17"/>
<dbReference type="RefSeq" id="XP_004346734.2">
    <property type="nucleotide sequence ID" value="XM_004346684.2"/>
</dbReference>
<keyword evidence="3" id="KW-1185">Reference proteome</keyword>
<protein>
    <recommendedName>
        <fullName evidence="4">Phosphoglycerate mutase</fullName>
    </recommendedName>
</protein>
<evidence type="ECO:0000313" key="3">
    <source>
        <dbReference type="Proteomes" id="UP000008743"/>
    </source>
</evidence>
<gene>
    <name evidence="2" type="ORF">CAOG_005049</name>
</gene>
<dbReference type="STRING" id="595528.A0A0D2UH17"/>
<evidence type="ECO:0000256" key="1">
    <source>
        <dbReference type="SAM" id="MobiDB-lite"/>
    </source>
</evidence>
<accession>A0A0D2UH17</accession>
<evidence type="ECO:0008006" key="4">
    <source>
        <dbReference type="Google" id="ProtNLM"/>
    </source>
</evidence>
<reference evidence="3" key="1">
    <citation type="submission" date="2011-02" db="EMBL/GenBank/DDBJ databases">
        <title>The Genome Sequence of Capsaspora owczarzaki ATCC 30864.</title>
        <authorList>
            <person name="Russ C."/>
            <person name="Cuomo C."/>
            <person name="Burger G."/>
            <person name="Gray M.W."/>
            <person name="Holland P.W.H."/>
            <person name="King N."/>
            <person name="Lang F.B.F."/>
            <person name="Roger A.J."/>
            <person name="Ruiz-Trillo I."/>
            <person name="Young S.K."/>
            <person name="Zeng Q."/>
            <person name="Gargeya S."/>
            <person name="Alvarado L."/>
            <person name="Berlin A."/>
            <person name="Chapman S.B."/>
            <person name="Chen Z."/>
            <person name="Freedman E."/>
            <person name="Gellesch M."/>
            <person name="Goldberg J."/>
            <person name="Griggs A."/>
            <person name="Gujja S."/>
            <person name="Heilman E."/>
            <person name="Heiman D."/>
            <person name="Howarth C."/>
            <person name="Mehta T."/>
            <person name="Neiman D."/>
            <person name="Pearson M."/>
            <person name="Roberts A."/>
            <person name="Saif S."/>
            <person name="Shea T."/>
            <person name="Shenoy N."/>
            <person name="Sisk P."/>
            <person name="Stolte C."/>
            <person name="Sykes S."/>
            <person name="White J."/>
            <person name="Yandava C."/>
            <person name="Haas B."/>
            <person name="Nusbaum C."/>
            <person name="Birren B."/>
        </authorList>
    </citation>
    <scope>NUCLEOTIDE SEQUENCE</scope>
    <source>
        <strain evidence="3">ATCC 30864</strain>
    </source>
</reference>
<proteinExistence type="predicted"/>
<dbReference type="InterPro" id="IPR013078">
    <property type="entry name" value="His_Pase_superF_clade-1"/>
</dbReference>
<evidence type="ECO:0000313" key="2">
    <source>
        <dbReference type="EMBL" id="KJE94406.1"/>
    </source>
</evidence>
<dbReference type="InterPro" id="IPR029033">
    <property type="entry name" value="His_PPase_superfam"/>
</dbReference>
<sequence length="237" mass="26453">MPRTIYIVRHAERLDLVDATWIPAAARPWDPPVSEHGLRQARHTGSRLARYPVARVFTSPFLRCMQTAAEIVAGMAGDESLASQVLVNVEHGLAEFMCKAWFEAKPEMLSLEDMVAQVPTMNLEYQSQMSFFYPETIEMMSRRYQRCIRNIVALLGPDEHCVIVTHGYGVQFIVEDLDPSAVVMETPYSCISVVTEKPNAPGKFTARLVADASHLEKVNSSRHAPSTHEVASKPVLA</sequence>
<dbReference type="SMART" id="SM00855">
    <property type="entry name" value="PGAM"/>
    <property type="match status" value="1"/>
</dbReference>
<dbReference type="PANTHER" id="PTHR16469">
    <property type="entry name" value="UBIQUITIN-ASSOCIATED AND SH3 DOMAIN-CONTAINING BA-RELATED"/>
    <property type="match status" value="1"/>
</dbReference>
<dbReference type="PhylomeDB" id="A0A0D2UH17"/>
<dbReference type="PANTHER" id="PTHR16469:SF27">
    <property type="entry name" value="UBIQUITIN-ASSOCIATED AND SH3 DOMAIN-CONTAINING BA-RELATED"/>
    <property type="match status" value="1"/>
</dbReference>
<dbReference type="InterPro" id="IPR051710">
    <property type="entry name" value="Phosphatase_SH3-domain"/>
</dbReference>
<dbReference type="CDD" id="cd07067">
    <property type="entry name" value="HP_PGM_like"/>
    <property type="match status" value="1"/>
</dbReference>
<dbReference type="SUPFAM" id="SSF53254">
    <property type="entry name" value="Phosphoglycerate mutase-like"/>
    <property type="match status" value="1"/>
</dbReference>